<sequence>PSHWEDICERAALRRAYVIKREDIPAELIVNSDQMGVVGNPGAKLTWAPRGSLQVAVIGADEKRTFTTLLAISLSGKLLPGQAVYVGATNASCPSSTAPKYKECAAAGFRHLPSKTGNHRANLGTMQDFVIHILNPYFEEEKKRLGLPPDQKSLWILDVWSVQRSKAWRDWMHTNYPNIMLDFIPGGCT</sequence>
<keyword evidence="2" id="KW-1185">Reference proteome</keyword>
<organism evidence="1 2">
    <name type="scientific">Mycena albidolilacea</name>
    <dbReference type="NCBI Taxonomy" id="1033008"/>
    <lineage>
        <taxon>Eukaryota</taxon>
        <taxon>Fungi</taxon>
        <taxon>Dikarya</taxon>
        <taxon>Basidiomycota</taxon>
        <taxon>Agaricomycotina</taxon>
        <taxon>Agaricomycetes</taxon>
        <taxon>Agaricomycetidae</taxon>
        <taxon>Agaricales</taxon>
        <taxon>Marasmiineae</taxon>
        <taxon>Mycenaceae</taxon>
        <taxon>Mycena</taxon>
    </lineage>
</organism>
<dbReference type="Proteomes" id="UP001218218">
    <property type="component" value="Unassembled WGS sequence"/>
</dbReference>
<proteinExistence type="predicted"/>
<dbReference type="EMBL" id="JARIHO010000010">
    <property type="protein sequence ID" value="KAJ7354305.1"/>
    <property type="molecule type" value="Genomic_DNA"/>
</dbReference>
<evidence type="ECO:0000313" key="2">
    <source>
        <dbReference type="Proteomes" id="UP001218218"/>
    </source>
</evidence>
<evidence type="ECO:0000313" key="1">
    <source>
        <dbReference type="EMBL" id="KAJ7354305.1"/>
    </source>
</evidence>
<reference evidence="1" key="1">
    <citation type="submission" date="2023-03" db="EMBL/GenBank/DDBJ databases">
        <title>Massive genome expansion in bonnet fungi (Mycena s.s.) driven by repeated elements and novel gene families across ecological guilds.</title>
        <authorList>
            <consortium name="Lawrence Berkeley National Laboratory"/>
            <person name="Harder C.B."/>
            <person name="Miyauchi S."/>
            <person name="Viragh M."/>
            <person name="Kuo A."/>
            <person name="Thoen E."/>
            <person name="Andreopoulos B."/>
            <person name="Lu D."/>
            <person name="Skrede I."/>
            <person name="Drula E."/>
            <person name="Henrissat B."/>
            <person name="Morin E."/>
            <person name="Kohler A."/>
            <person name="Barry K."/>
            <person name="LaButti K."/>
            <person name="Morin E."/>
            <person name="Salamov A."/>
            <person name="Lipzen A."/>
            <person name="Mereny Z."/>
            <person name="Hegedus B."/>
            <person name="Baldrian P."/>
            <person name="Stursova M."/>
            <person name="Weitz H."/>
            <person name="Taylor A."/>
            <person name="Grigoriev I.V."/>
            <person name="Nagy L.G."/>
            <person name="Martin F."/>
            <person name="Kauserud H."/>
        </authorList>
    </citation>
    <scope>NUCLEOTIDE SEQUENCE</scope>
    <source>
        <strain evidence="1">CBHHK002</strain>
    </source>
</reference>
<accession>A0AAD7ACS3</accession>
<feature type="non-terminal residue" evidence="1">
    <location>
        <position position="189"/>
    </location>
</feature>
<feature type="non-terminal residue" evidence="1">
    <location>
        <position position="1"/>
    </location>
</feature>
<name>A0AAD7ACS3_9AGAR</name>
<comment type="caution">
    <text evidence="1">The sequence shown here is derived from an EMBL/GenBank/DDBJ whole genome shotgun (WGS) entry which is preliminary data.</text>
</comment>
<gene>
    <name evidence="1" type="ORF">DFH08DRAFT_638175</name>
</gene>
<dbReference type="AlphaFoldDB" id="A0AAD7ACS3"/>
<protein>
    <submittedName>
        <fullName evidence="1">Uncharacterized protein</fullName>
    </submittedName>
</protein>